<keyword evidence="1" id="KW-0269">Exonuclease</keyword>
<name>A0A1G9XAN5_9FIRM</name>
<dbReference type="RefSeq" id="WP_091650800.1">
    <property type="nucleotide sequence ID" value="NZ_FNHQ01000017.1"/>
</dbReference>
<dbReference type="AlphaFoldDB" id="A0A1G9XAN5"/>
<keyword evidence="1" id="KW-0540">Nuclease</keyword>
<dbReference type="EMBL" id="FNHQ01000017">
    <property type="protein sequence ID" value="SDM93737.1"/>
    <property type="molecule type" value="Genomic_DNA"/>
</dbReference>
<dbReference type="GO" id="GO:0008408">
    <property type="term" value="F:3'-5' exonuclease activity"/>
    <property type="evidence" value="ECO:0007669"/>
    <property type="project" value="TreeGrafter"/>
</dbReference>
<dbReference type="PANTHER" id="PTHR30231:SF42">
    <property type="entry name" value="EXONUCLEASE"/>
    <property type="match status" value="1"/>
</dbReference>
<dbReference type="SMART" id="SM00479">
    <property type="entry name" value="EXOIII"/>
    <property type="match status" value="1"/>
</dbReference>
<organism evidence="3 4">
    <name type="scientific">Megasphaera paucivorans</name>
    <dbReference type="NCBI Taxonomy" id="349095"/>
    <lineage>
        <taxon>Bacteria</taxon>
        <taxon>Bacillati</taxon>
        <taxon>Bacillota</taxon>
        <taxon>Negativicutes</taxon>
        <taxon>Veillonellales</taxon>
        <taxon>Veillonellaceae</taxon>
        <taxon>Megasphaera</taxon>
    </lineage>
</organism>
<keyword evidence="4" id="KW-1185">Reference proteome</keyword>
<reference evidence="3 4" key="1">
    <citation type="submission" date="2016-10" db="EMBL/GenBank/DDBJ databases">
        <authorList>
            <person name="de Groot N.N."/>
        </authorList>
    </citation>
    <scope>NUCLEOTIDE SEQUENCE [LARGE SCALE GENOMIC DNA]</scope>
    <source>
        <strain evidence="3 4">DSM 16981</strain>
    </source>
</reference>
<evidence type="ECO:0000256" key="1">
    <source>
        <dbReference type="ARBA" id="ARBA00022839"/>
    </source>
</evidence>
<proteinExistence type="predicted"/>
<dbReference type="FunFam" id="3.30.420.10:FF:000045">
    <property type="entry name" value="3'-5' exonuclease DinG"/>
    <property type="match status" value="1"/>
</dbReference>
<dbReference type="CDD" id="cd06130">
    <property type="entry name" value="DNA_pol_III_epsilon_like"/>
    <property type="match status" value="1"/>
</dbReference>
<dbReference type="Pfam" id="PF00929">
    <property type="entry name" value="RNase_T"/>
    <property type="match status" value="1"/>
</dbReference>
<evidence type="ECO:0000259" key="2">
    <source>
        <dbReference type="SMART" id="SM00479"/>
    </source>
</evidence>
<dbReference type="Proteomes" id="UP000199309">
    <property type="component" value="Unassembled WGS sequence"/>
</dbReference>
<evidence type="ECO:0000313" key="3">
    <source>
        <dbReference type="EMBL" id="SDM93737.1"/>
    </source>
</evidence>
<accession>A0A1G9XAN5</accession>
<dbReference type="Gene3D" id="3.30.420.10">
    <property type="entry name" value="Ribonuclease H-like superfamily/Ribonuclease H"/>
    <property type="match status" value="1"/>
</dbReference>
<dbReference type="InterPro" id="IPR012337">
    <property type="entry name" value="RNaseH-like_sf"/>
</dbReference>
<dbReference type="InterPro" id="IPR036397">
    <property type="entry name" value="RNaseH_sf"/>
</dbReference>
<gene>
    <name evidence="3" type="ORF">SAMN05660299_01792</name>
</gene>
<feature type="domain" description="Exonuclease" evidence="2">
    <location>
        <begin position="3"/>
        <end position="167"/>
    </location>
</feature>
<evidence type="ECO:0000313" key="4">
    <source>
        <dbReference type="Proteomes" id="UP000199309"/>
    </source>
</evidence>
<dbReference type="GO" id="GO:0003676">
    <property type="term" value="F:nucleic acid binding"/>
    <property type="evidence" value="ECO:0007669"/>
    <property type="project" value="InterPro"/>
</dbReference>
<keyword evidence="1" id="KW-0378">Hydrolase</keyword>
<dbReference type="InterPro" id="IPR013520">
    <property type="entry name" value="Ribonucl_H"/>
</dbReference>
<dbReference type="GO" id="GO:0005829">
    <property type="term" value="C:cytosol"/>
    <property type="evidence" value="ECO:0007669"/>
    <property type="project" value="TreeGrafter"/>
</dbReference>
<dbReference type="STRING" id="349095.SAMN05660299_01792"/>
<dbReference type="SUPFAM" id="SSF53098">
    <property type="entry name" value="Ribonuclease H-like"/>
    <property type="match status" value="1"/>
</dbReference>
<sequence length="185" mass="21175">MLDFTAIDFETANKYANSACSLAAVTMHDRQCVQEAYSLIQPPFMRFDPVNVEIHGITEDKVAHKPTFDVLWTDIRRHLEGRIVIAHYAVFDMRVLRSMLKTYELERPKMQYACTVEISRKVWPELPDHKLDTMADYLGISFQHHQALDDARVCAAIACSAAEKLHAASFEELMVLTGLTLKQFK</sequence>
<protein>
    <submittedName>
        <fullName evidence="3">DNA polymerase-3 subunit epsilon</fullName>
    </submittedName>
</protein>
<dbReference type="OrthoDB" id="9776650at2"/>
<dbReference type="PANTHER" id="PTHR30231">
    <property type="entry name" value="DNA POLYMERASE III SUBUNIT EPSILON"/>
    <property type="match status" value="1"/>
</dbReference>